<evidence type="ECO:0000313" key="3">
    <source>
        <dbReference type="Proteomes" id="UP000799441"/>
    </source>
</evidence>
<feature type="compositionally biased region" description="Polar residues" evidence="1">
    <location>
        <begin position="530"/>
        <end position="548"/>
    </location>
</feature>
<feature type="region of interest" description="Disordered" evidence="1">
    <location>
        <begin position="299"/>
        <end position="365"/>
    </location>
</feature>
<comment type="caution">
    <text evidence="2">The sequence shown here is derived from an EMBL/GenBank/DDBJ whole genome shotgun (WGS) entry which is preliminary data.</text>
</comment>
<feature type="region of interest" description="Disordered" evidence="1">
    <location>
        <begin position="192"/>
        <end position="274"/>
    </location>
</feature>
<proteinExistence type="predicted"/>
<dbReference type="AlphaFoldDB" id="A0A9P4QIB1"/>
<accession>A0A9P4QIB1</accession>
<dbReference type="Proteomes" id="UP000799441">
    <property type="component" value="Unassembled WGS sequence"/>
</dbReference>
<feature type="region of interest" description="Disordered" evidence="1">
    <location>
        <begin position="625"/>
        <end position="646"/>
    </location>
</feature>
<evidence type="ECO:0000256" key="1">
    <source>
        <dbReference type="SAM" id="MobiDB-lite"/>
    </source>
</evidence>
<reference evidence="2" key="1">
    <citation type="journal article" date="2020" name="Stud. Mycol.">
        <title>101 Dothideomycetes genomes: a test case for predicting lifestyles and emergence of pathogens.</title>
        <authorList>
            <person name="Haridas S."/>
            <person name="Albert R."/>
            <person name="Binder M."/>
            <person name="Bloem J."/>
            <person name="Labutti K."/>
            <person name="Salamov A."/>
            <person name="Andreopoulos B."/>
            <person name="Baker S."/>
            <person name="Barry K."/>
            <person name="Bills G."/>
            <person name="Bluhm B."/>
            <person name="Cannon C."/>
            <person name="Castanera R."/>
            <person name="Culley D."/>
            <person name="Daum C."/>
            <person name="Ezra D."/>
            <person name="Gonzalez J."/>
            <person name="Henrissat B."/>
            <person name="Kuo A."/>
            <person name="Liang C."/>
            <person name="Lipzen A."/>
            <person name="Lutzoni F."/>
            <person name="Magnuson J."/>
            <person name="Mondo S."/>
            <person name="Nolan M."/>
            <person name="Ohm R."/>
            <person name="Pangilinan J."/>
            <person name="Park H.-J."/>
            <person name="Ramirez L."/>
            <person name="Alfaro M."/>
            <person name="Sun H."/>
            <person name="Tritt A."/>
            <person name="Yoshinaga Y."/>
            <person name="Zwiers L.-H."/>
            <person name="Turgeon B."/>
            <person name="Goodwin S."/>
            <person name="Spatafora J."/>
            <person name="Crous P."/>
            <person name="Grigoriev I."/>
        </authorList>
    </citation>
    <scope>NUCLEOTIDE SEQUENCE</scope>
    <source>
        <strain evidence="2">CBS 116435</strain>
    </source>
</reference>
<sequence length="646" mass="70923">MSLLSAATNVPLQCIICPKKPEFSDISHLLTHIASKAHLSNEYKTKVRAAADPQAKELLDEHESWYASYNLGDLMAERLHQKDKRSRAIIRQAKSATSSHAHSGTMATSGIRRASTLKESVLDPQQRRTSTVDSGLASPIRIKQEPASRPGTPVGDLQVPSVYSTAFMPHLHQNSLPASPFTHTTSTLTELQTATPSDESINHGLGHDQPRGARRKRVDSVTSPPDIDEEDAVPGEKEAKLKGVRYKGMDLFDSAPPDMRRKRNQKKATSVVDQLRATSERIEPEERVHDQGFVYRKTRPITGDPTILDTPLPGEETPEPEELPPRKKVNRGARKTRRPMLDKDVNSGRVSRKCRGPSIASTSKPYFKHEDDEYTYGAEVPDDRSTFDVYRDEIGTDVTGPATTGHAQRIADYGGAGSFSGQSHCRHSFTHQRPESTKPQTSSHQRSSPFDIKPTLSPFGNHIGFRPSHSFSNNIDLNGINALSSFGSLTGSFVNNSSALNPNCLHSHHPMLQHNYNDAYQHATHAGHSHSFSHTYPDQQTSQHTGLSPSGYGMDGVDFNNFMGGSNTTSNLYTVSHGLDTFDIFDSGFDAHSASFGGSFDTQGTTDADTNPTNNLLFLNNAQNFAEDDEATLSPPKSERSSSRTS</sequence>
<feature type="region of interest" description="Disordered" evidence="1">
    <location>
        <begin position="527"/>
        <end position="550"/>
    </location>
</feature>
<organism evidence="2 3">
    <name type="scientific">Polychaeton citri CBS 116435</name>
    <dbReference type="NCBI Taxonomy" id="1314669"/>
    <lineage>
        <taxon>Eukaryota</taxon>
        <taxon>Fungi</taxon>
        <taxon>Dikarya</taxon>
        <taxon>Ascomycota</taxon>
        <taxon>Pezizomycotina</taxon>
        <taxon>Dothideomycetes</taxon>
        <taxon>Dothideomycetidae</taxon>
        <taxon>Capnodiales</taxon>
        <taxon>Capnodiaceae</taxon>
        <taxon>Polychaeton</taxon>
    </lineage>
</organism>
<feature type="compositionally biased region" description="Basic and acidic residues" evidence="1">
    <location>
        <begin position="637"/>
        <end position="646"/>
    </location>
</feature>
<feature type="region of interest" description="Disordered" evidence="1">
    <location>
        <begin position="118"/>
        <end position="155"/>
    </location>
</feature>
<feature type="region of interest" description="Disordered" evidence="1">
    <location>
        <begin position="415"/>
        <end position="455"/>
    </location>
</feature>
<keyword evidence="3" id="KW-1185">Reference proteome</keyword>
<dbReference type="EMBL" id="MU003767">
    <property type="protein sequence ID" value="KAF2725419.1"/>
    <property type="molecule type" value="Genomic_DNA"/>
</dbReference>
<feature type="compositionally biased region" description="Basic residues" evidence="1">
    <location>
        <begin position="326"/>
        <end position="338"/>
    </location>
</feature>
<evidence type="ECO:0000313" key="2">
    <source>
        <dbReference type="EMBL" id="KAF2725419.1"/>
    </source>
</evidence>
<dbReference type="OrthoDB" id="5428259at2759"/>
<feature type="compositionally biased region" description="Polar residues" evidence="1">
    <location>
        <begin position="437"/>
        <end position="448"/>
    </location>
</feature>
<name>A0A9P4QIB1_9PEZI</name>
<gene>
    <name evidence="2" type="ORF">K431DRAFT_342866</name>
</gene>
<protein>
    <submittedName>
        <fullName evidence="2">Uncharacterized protein</fullName>
    </submittedName>
</protein>